<evidence type="ECO:0000256" key="4">
    <source>
        <dbReference type="SAM" id="MobiDB-lite"/>
    </source>
</evidence>
<keyword evidence="7" id="KW-1185">Reference proteome</keyword>
<dbReference type="EMBL" id="CAMAPF010001005">
    <property type="protein sequence ID" value="CAH9138226.1"/>
    <property type="molecule type" value="Genomic_DNA"/>
</dbReference>
<gene>
    <name evidence="6" type="ORF">CEPIT_LOCUS36636</name>
</gene>
<dbReference type="InterPro" id="IPR009010">
    <property type="entry name" value="Asp_de-COase-like_dom_sf"/>
</dbReference>
<feature type="region of interest" description="Disordered" evidence="4">
    <location>
        <begin position="432"/>
        <end position="453"/>
    </location>
</feature>
<dbReference type="Gene3D" id="3.90.70.10">
    <property type="entry name" value="Cysteine proteinases"/>
    <property type="match status" value="1"/>
</dbReference>
<dbReference type="SUPFAM" id="SSF54001">
    <property type="entry name" value="Cysteine proteinases"/>
    <property type="match status" value="1"/>
</dbReference>
<dbReference type="InterPro" id="IPR038765">
    <property type="entry name" value="Papain-like_cys_pep_sf"/>
</dbReference>
<reference evidence="6" key="1">
    <citation type="submission" date="2022-07" db="EMBL/GenBank/DDBJ databases">
        <authorList>
            <person name="Macas J."/>
            <person name="Novak P."/>
            <person name="Neumann P."/>
        </authorList>
    </citation>
    <scope>NUCLEOTIDE SEQUENCE</scope>
</reference>
<dbReference type="GO" id="GO:0005524">
    <property type="term" value="F:ATP binding"/>
    <property type="evidence" value="ECO:0007669"/>
    <property type="project" value="UniProtKB-KW"/>
</dbReference>
<feature type="domain" description="Peptidase C1A papain C-terminal" evidence="5">
    <location>
        <begin position="42"/>
        <end position="242"/>
    </location>
</feature>
<evidence type="ECO:0000256" key="1">
    <source>
        <dbReference type="ARBA" id="ARBA00008455"/>
    </source>
</evidence>
<dbReference type="SUPFAM" id="SSF54585">
    <property type="entry name" value="Cdc48 domain 2-like"/>
    <property type="match status" value="1"/>
</dbReference>
<proteinExistence type="inferred from homology"/>
<evidence type="ECO:0000256" key="3">
    <source>
        <dbReference type="ARBA" id="ARBA00022840"/>
    </source>
</evidence>
<evidence type="ECO:0000256" key="2">
    <source>
        <dbReference type="ARBA" id="ARBA00022741"/>
    </source>
</evidence>
<keyword evidence="3" id="KW-0067">ATP-binding</keyword>
<evidence type="ECO:0000313" key="6">
    <source>
        <dbReference type="EMBL" id="CAH9138226.1"/>
    </source>
</evidence>
<dbReference type="Gene3D" id="3.10.330.10">
    <property type="match status" value="1"/>
</dbReference>
<organism evidence="6 7">
    <name type="scientific">Cuscuta epithymum</name>
    <dbReference type="NCBI Taxonomy" id="186058"/>
    <lineage>
        <taxon>Eukaryota</taxon>
        <taxon>Viridiplantae</taxon>
        <taxon>Streptophyta</taxon>
        <taxon>Embryophyta</taxon>
        <taxon>Tracheophyta</taxon>
        <taxon>Spermatophyta</taxon>
        <taxon>Magnoliopsida</taxon>
        <taxon>eudicotyledons</taxon>
        <taxon>Gunneridae</taxon>
        <taxon>Pentapetalae</taxon>
        <taxon>asterids</taxon>
        <taxon>lamiids</taxon>
        <taxon>Solanales</taxon>
        <taxon>Convolvulaceae</taxon>
        <taxon>Cuscuteae</taxon>
        <taxon>Cuscuta</taxon>
        <taxon>Cuscuta subgen. Cuscuta</taxon>
    </lineage>
</organism>
<dbReference type="SUPFAM" id="SSF50692">
    <property type="entry name" value="ADC-like"/>
    <property type="match status" value="1"/>
</dbReference>
<comment type="caution">
    <text evidence="6">The sequence shown here is derived from an EMBL/GenBank/DDBJ whole genome shotgun (WGS) entry which is preliminary data.</text>
</comment>
<name>A0AAV0FRD5_9ASTE</name>
<dbReference type="GO" id="GO:0008234">
    <property type="term" value="F:cysteine-type peptidase activity"/>
    <property type="evidence" value="ECO:0007669"/>
    <property type="project" value="InterPro"/>
</dbReference>
<dbReference type="InterPro" id="IPR029067">
    <property type="entry name" value="CDC48_domain_2-like_sf"/>
</dbReference>
<dbReference type="InterPro" id="IPR025660">
    <property type="entry name" value="Pept_his_AS"/>
</dbReference>
<evidence type="ECO:0000259" key="5">
    <source>
        <dbReference type="SMART" id="SM00645"/>
    </source>
</evidence>
<dbReference type="AlphaFoldDB" id="A0AAV0FRD5"/>
<evidence type="ECO:0000313" key="7">
    <source>
        <dbReference type="Proteomes" id="UP001152523"/>
    </source>
</evidence>
<comment type="similarity">
    <text evidence="1">Belongs to the peptidase C1 family.</text>
</comment>
<protein>
    <recommendedName>
        <fullName evidence="5">Peptidase C1A papain C-terminal domain-containing protein</fullName>
    </recommendedName>
</protein>
<keyword evidence="2" id="KW-0547">Nucleotide-binding</keyword>
<dbReference type="InterPro" id="IPR000668">
    <property type="entry name" value="Peptidase_C1A_C"/>
</dbReference>
<dbReference type="Proteomes" id="UP001152523">
    <property type="component" value="Unassembled WGS sequence"/>
</dbReference>
<dbReference type="GO" id="GO:0006508">
    <property type="term" value="P:proteolysis"/>
    <property type="evidence" value="ECO:0007669"/>
    <property type="project" value="InterPro"/>
</dbReference>
<dbReference type="Gene3D" id="2.40.40.20">
    <property type="match status" value="1"/>
</dbReference>
<accession>A0AAV0FRD5</accession>
<dbReference type="InterPro" id="IPR013128">
    <property type="entry name" value="Peptidase_C1A"/>
</dbReference>
<dbReference type="SMART" id="SM00645">
    <property type="entry name" value="Pept_C1"/>
    <property type="match status" value="1"/>
</dbReference>
<dbReference type="PANTHER" id="PTHR12411">
    <property type="entry name" value="CYSTEINE PROTEASE FAMILY C1-RELATED"/>
    <property type="match status" value="1"/>
</dbReference>
<dbReference type="Pfam" id="PF00112">
    <property type="entry name" value="Peptidase_C1"/>
    <property type="match status" value="1"/>
</dbReference>
<dbReference type="PROSITE" id="PS00639">
    <property type="entry name" value="THIOL_PROTEASE_HIS"/>
    <property type="match status" value="1"/>
</dbReference>
<feature type="compositionally biased region" description="Acidic residues" evidence="4">
    <location>
        <begin position="439"/>
        <end position="448"/>
    </location>
</feature>
<sequence>MSRFIPKNVLRHQEKILTGQSSTTFPAYSSEKIWLSPLQQYVPKIVNWQRKGALNVAKQRRGTCYAEATHTNLTHYASMIEKTFIKTVDDLCTYDFRNHWKGGKAYICLQQCMLEGVLWPRNEGDRYPSYGESVPICGYFRVPPHEYFLLRAIAQQIVLVSVHVGADFRAYKGGIFRGEREGKEQRLSHAMNAIGYDFEKGFITLQNSWGKSWGEDGCIRFALGTDDVAGVNGVYRHCYIPYLHNQRTFFNELLKFWKMRYTLLDMGSYAPRNFEATIDSPYTPEEIKEYVEKYSENSCEQPKIRMNKVLRSNLRVPLGDVVSLHQCPDVNYEKRVHKLPMDDTIEGVTGDIFESCLKPYCLEAYRPVRLGDHFYDREGIETEILCEGEPVRREDGNRLDEVGYHSGDAKQWKTLNDIKRINIKKKKFPKKKKPISDCLSDDDDEEDDPVKGPPYDYADECREFTIQYNKEQNKNLEFLEVARVYLEESFTTQVHVFRAADPSAARVPILLEARCSYPDNRLLQVKPFKPVPVRGLGKTSGLHGMGNRSGLCGLGKPYGHLLYECK</sequence>